<dbReference type="GO" id="GO:0004519">
    <property type="term" value="F:endonuclease activity"/>
    <property type="evidence" value="ECO:0007669"/>
    <property type="project" value="UniProtKB-KW"/>
</dbReference>
<dbReference type="PANTHER" id="PTHR37984">
    <property type="entry name" value="PROTEIN CBG26694"/>
    <property type="match status" value="1"/>
</dbReference>
<evidence type="ECO:0000256" key="5">
    <source>
        <dbReference type="ARBA" id="ARBA00022722"/>
    </source>
</evidence>
<accession>A0A085LTY5</accession>
<keyword evidence="5" id="KW-0540">Nuclease</keyword>
<name>A0A085LTY5_9BILA</name>
<dbReference type="GO" id="GO:0003676">
    <property type="term" value="F:nucleic acid binding"/>
    <property type="evidence" value="ECO:0007669"/>
    <property type="project" value="InterPro"/>
</dbReference>
<protein>
    <recommendedName>
        <fullName evidence="1">RNA-directed DNA polymerase</fullName>
        <ecNumber evidence="1">2.7.7.49</ecNumber>
    </recommendedName>
</protein>
<dbReference type="InterPro" id="IPR012337">
    <property type="entry name" value="RNaseH-like_sf"/>
</dbReference>
<dbReference type="Proteomes" id="UP000030764">
    <property type="component" value="Unassembled WGS sequence"/>
</dbReference>
<dbReference type="InterPro" id="IPR041588">
    <property type="entry name" value="Integrase_H2C2"/>
</dbReference>
<dbReference type="GO" id="GO:0042575">
    <property type="term" value="C:DNA polymerase complex"/>
    <property type="evidence" value="ECO:0007669"/>
    <property type="project" value="UniProtKB-ARBA"/>
</dbReference>
<evidence type="ECO:0000256" key="7">
    <source>
        <dbReference type="ARBA" id="ARBA00022801"/>
    </source>
</evidence>
<dbReference type="Pfam" id="PF17917">
    <property type="entry name" value="RT_RNaseH"/>
    <property type="match status" value="1"/>
</dbReference>
<dbReference type="SUPFAM" id="SSF53098">
    <property type="entry name" value="Ribonuclease H-like"/>
    <property type="match status" value="1"/>
</dbReference>
<dbReference type="InterPro" id="IPR043128">
    <property type="entry name" value="Rev_trsase/Diguanyl_cyclase"/>
</dbReference>
<dbReference type="InterPro" id="IPR041373">
    <property type="entry name" value="RT_RNaseH"/>
</dbReference>
<dbReference type="GO" id="GO:0006508">
    <property type="term" value="P:proteolysis"/>
    <property type="evidence" value="ECO:0007669"/>
    <property type="project" value="UniProtKB-KW"/>
</dbReference>
<dbReference type="GO" id="GO:0008233">
    <property type="term" value="F:peptidase activity"/>
    <property type="evidence" value="ECO:0007669"/>
    <property type="project" value="UniProtKB-KW"/>
</dbReference>
<dbReference type="CDD" id="cd01647">
    <property type="entry name" value="RT_LTR"/>
    <property type="match status" value="1"/>
</dbReference>
<evidence type="ECO:0000256" key="2">
    <source>
        <dbReference type="ARBA" id="ARBA00022670"/>
    </source>
</evidence>
<dbReference type="Pfam" id="PF00078">
    <property type="entry name" value="RVT_1"/>
    <property type="match status" value="1"/>
</dbReference>
<reference evidence="11 12" key="1">
    <citation type="journal article" date="2014" name="Nat. Genet.">
        <title>Genome and transcriptome of the porcine whipworm Trichuris suis.</title>
        <authorList>
            <person name="Jex A.R."/>
            <person name="Nejsum P."/>
            <person name="Schwarz E.M."/>
            <person name="Hu L."/>
            <person name="Young N.D."/>
            <person name="Hall R.S."/>
            <person name="Korhonen P.K."/>
            <person name="Liao S."/>
            <person name="Thamsborg S."/>
            <person name="Xia J."/>
            <person name="Xu P."/>
            <person name="Wang S."/>
            <person name="Scheerlinck J.P."/>
            <person name="Hofmann A."/>
            <person name="Sternberg P.W."/>
            <person name="Wang J."/>
            <person name="Gasser R.B."/>
        </authorList>
    </citation>
    <scope>NUCLEOTIDE SEQUENCE [LARGE SCALE GENOMIC DNA]</scope>
    <source>
        <strain evidence="11">DCEP-RM93M</strain>
    </source>
</reference>
<dbReference type="PROSITE" id="PS50878">
    <property type="entry name" value="RT_POL"/>
    <property type="match status" value="1"/>
</dbReference>
<dbReference type="InterPro" id="IPR000477">
    <property type="entry name" value="RT_dom"/>
</dbReference>
<dbReference type="Gene3D" id="1.10.340.70">
    <property type="match status" value="1"/>
</dbReference>
<dbReference type="InterPro" id="IPR036397">
    <property type="entry name" value="RNaseH_sf"/>
</dbReference>
<dbReference type="InterPro" id="IPR043502">
    <property type="entry name" value="DNA/RNA_pol_sf"/>
</dbReference>
<proteinExistence type="predicted"/>
<dbReference type="GO" id="GO:0003964">
    <property type="term" value="F:RNA-directed DNA polymerase activity"/>
    <property type="evidence" value="ECO:0007669"/>
    <property type="project" value="UniProtKB-KW"/>
</dbReference>
<dbReference type="FunFam" id="3.10.10.10:FF:000007">
    <property type="entry name" value="Retrovirus-related Pol polyprotein from transposon 17.6-like Protein"/>
    <property type="match status" value="1"/>
</dbReference>
<organism evidence="11 12">
    <name type="scientific">Trichuris suis</name>
    <name type="common">pig whipworm</name>
    <dbReference type="NCBI Taxonomy" id="68888"/>
    <lineage>
        <taxon>Eukaryota</taxon>
        <taxon>Metazoa</taxon>
        <taxon>Ecdysozoa</taxon>
        <taxon>Nematoda</taxon>
        <taxon>Enoplea</taxon>
        <taxon>Dorylaimia</taxon>
        <taxon>Trichinellida</taxon>
        <taxon>Trichuridae</taxon>
        <taxon>Trichuris</taxon>
    </lineage>
</organism>
<evidence type="ECO:0000259" key="10">
    <source>
        <dbReference type="PROSITE" id="PS50878"/>
    </source>
</evidence>
<dbReference type="PANTHER" id="PTHR37984:SF5">
    <property type="entry name" value="PROTEIN NYNRIN-LIKE"/>
    <property type="match status" value="1"/>
</dbReference>
<dbReference type="CDD" id="cd09274">
    <property type="entry name" value="RNase_HI_RT_Ty3"/>
    <property type="match status" value="1"/>
</dbReference>
<dbReference type="EMBL" id="KL363293">
    <property type="protein sequence ID" value="KFD48431.1"/>
    <property type="molecule type" value="Genomic_DNA"/>
</dbReference>
<dbReference type="Gene3D" id="3.10.10.10">
    <property type="entry name" value="HIV Type 1 Reverse Transcriptase, subunit A, domain 1"/>
    <property type="match status" value="1"/>
</dbReference>
<dbReference type="AlphaFoldDB" id="A0A085LTY5"/>
<evidence type="ECO:0000313" key="12">
    <source>
        <dbReference type="Proteomes" id="UP000030764"/>
    </source>
</evidence>
<keyword evidence="3" id="KW-0808">Transferase</keyword>
<keyword evidence="7" id="KW-0378">Hydrolase</keyword>
<sequence>MSHSPAAAFSSFMISCRSCSEVSAIPMAARKYGRQQDSGNVSLLAANGGRITTDGRRRMTLDLGIGKPTAWSFLVADIRQPILGADFFRHFIITYSSTKRLINAATYAVAKGTPLQTVHGKYTFALRRASSSPESVLSRFPALTSCTTPDEVVRHSVQHRILTKGPPLFSRPRRLPPEKLRIAKSEFDAMLQLGIIRPSRSSWASQLHMVPKKQTGAWRPCGDYRRLNNATKPDRYPIPNLNDFSWRLHGRRIFLKVDLMRAYNQIPVHPKDVPKTAITTSFGLFEYLRMPFGLRSAAQTFQRFMDKVTRGLDFCFVYLDDILVASMTKQEHETQLTQLFQRFKRYGVRVNPDKCIFSKPSLELLGFHVSADGILPLEEKVAALKRFPLLSNMSELRRFLGCVNFYRRFIPKAAAPLGSTRTSRLVQVGRKGDPFLCRSIGSFRRNQTSFSTGNHAKPSSTEPPAILGVDASNNAAGAVLQQKETGPRESKYSAFGRELLAVYLAVRHFRYLLEGRQFVIYADHKPLLDYITCFTSDVRHIKGSRNFVADAFSRVSINSVSCVIDSAQLARLAKEQEGDSELERLKESSNLRLTRIVIPHTNVSLWADVSHGMTRPYVPASMRREIFDALHTLSYPSIRATRRLIRQHYVWPSMNRDVGQSARICLPCQRTKVHRHTRAPPTVFQVPDRRFDHVHLDVVGPLLPPRGCTYLLTMVDRFTRWLEAPRTDCTSLHLHMDRPVWNPRGGYHRPRATVSKLTVERVNVSSWNQTSTDNGLSSANERSRRKVPPSAKGGFDPPHRVSPRTGGRPPSGLTRTSLLSQRRPAALSSRVSLRDVPTFTGGVLYKGNTAACPTPTRATPSQPWFLPKDLQKCTRIFLRHDAPRRALSPAYDGPYKVISRTPKTLTILLNDKLKTVSVDRGKPAFIDTLSRVPKPRVSFDPRVEFIP</sequence>
<dbReference type="EC" id="2.7.7.49" evidence="1"/>
<keyword evidence="12" id="KW-1185">Reference proteome</keyword>
<evidence type="ECO:0000256" key="4">
    <source>
        <dbReference type="ARBA" id="ARBA00022695"/>
    </source>
</evidence>
<evidence type="ECO:0000256" key="6">
    <source>
        <dbReference type="ARBA" id="ARBA00022759"/>
    </source>
</evidence>
<keyword evidence="6" id="KW-0255">Endonuclease</keyword>
<feature type="domain" description="Reverse transcriptase" evidence="10">
    <location>
        <begin position="191"/>
        <end position="369"/>
    </location>
</feature>
<dbReference type="SUPFAM" id="SSF56672">
    <property type="entry name" value="DNA/RNA polymerases"/>
    <property type="match status" value="1"/>
</dbReference>
<dbReference type="FunFam" id="3.30.70.270:FF:000164">
    <property type="match status" value="1"/>
</dbReference>
<dbReference type="Gene3D" id="3.30.420.10">
    <property type="entry name" value="Ribonuclease H-like superfamily/Ribonuclease H"/>
    <property type="match status" value="1"/>
</dbReference>
<dbReference type="InterPro" id="IPR050951">
    <property type="entry name" value="Retrovirus_Pol_polyprotein"/>
</dbReference>
<keyword evidence="4" id="KW-0548">Nucleotidyltransferase</keyword>
<gene>
    <name evidence="11" type="ORF">M513_10649</name>
</gene>
<evidence type="ECO:0000313" key="11">
    <source>
        <dbReference type="EMBL" id="KFD48431.1"/>
    </source>
</evidence>
<evidence type="ECO:0000256" key="3">
    <source>
        <dbReference type="ARBA" id="ARBA00022679"/>
    </source>
</evidence>
<feature type="compositionally biased region" description="Polar residues" evidence="9">
    <location>
        <begin position="765"/>
        <end position="780"/>
    </location>
</feature>
<dbReference type="Gene3D" id="3.30.70.270">
    <property type="match status" value="2"/>
</dbReference>
<keyword evidence="8" id="KW-0695">RNA-directed DNA polymerase</keyword>
<keyword evidence="2" id="KW-0645">Protease</keyword>
<evidence type="ECO:0000256" key="8">
    <source>
        <dbReference type="ARBA" id="ARBA00022918"/>
    </source>
</evidence>
<feature type="region of interest" description="Disordered" evidence="9">
    <location>
        <begin position="765"/>
        <end position="830"/>
    </location>
</feature>
<evidence type="ECO:0000256" key="9">
    <source>
        <dbReference type="SAM" id="MobiDB-lite"/>
    </source>
</evidence>
<dbReference type="Pfam" id="PF17921">
    <property type="entry name" value="Integrase_H2C2"/>
    <property type="match status" value="1"/>
</dbReference>
<evidence type="ECO:0000256" key="1">
    <source>
        <dbReference type="ARBA" id="ARBA00012493"/>
    </source>
</evidence>